<comment type="caution">
    <text evidence="1">The sequence shown here is derived from an EMBL/GenBank/DDBJ whole genome shotgun (WGS) entry which is preliminary data.</text>
</comment>
<dbReference type="Proteomes" id="UP000006028">
    <property type="component" value="Unassembled WGS sequence"/>
</dbReference>
<accession>E2ZID7</accession>
<dbReference type="BioCyc" id="FCF748224-HMP:GTSS-113-MONOMER"/>
<dbReference type="STRING" id="748224.HMPREF9436_01431"/>
<sequence>MSFISKISLPYANVFCRRPYRKCLSASGYSSLFCEKIKSFFG</sequence>
<gene>
    <name evidence="1" type="ORF">HMPREF9436_01431</name>
</gene>
<evidence type="ECO:0000313" key="2">
    <source>
        <dbReference type="Proteomes" id="UP000006028"/>
    </source>
</evidence>
<dbReference type="HOGENOM" id="CLU_3251758_0_0_9"/>
<reference evidence="1 2" key="1">
    <citation type="submission" date="2010-08" db="EMBL/GenBank/DDBJ databases">
        <authorList>
            <person name="Weinstock G."/>
            <person name="Sodergren E."/>
            <person name="Clifton S."/>
            <person name="Fulton L."/>
            <person name="Fulton B."/>
            <person name="Courtney L."/>
            <person name="Fronick C."/>
            <person name="Harrison M."/>
            <person name="Strong C."/>
            <person name="Farmer C."/>
            <person name="Delahaunty K."/>
            <person name="Markovic C."/>
            <person name="Hall O."/>
            <person name="Minx P."/>
            <person name="Tomlinson C."/>
            <person name="Mitreva M."/>
            <person name="Hou S."/>
            <person name="Chen J."/>
            <person name="Wollam A."/>
            <person name="Pepin K.H."/>
            <person name="Johnson M."/>
            <person name="Bhonagiri V."/>
            <person name="Zhang X."/>
            <person name="Suruliraj S."/>
            <person name="Warren W."/>
            <person name="Chinwalla A."/>
            <person name="Mardis E.R."/>
            <person name="Wilson R.K."/>
        </authorList>
    </citation>
    <scope>NUCLEOTIDE SEQUENCE [LARGE SCALE GENOMIC DNA]</scope>
    <source>
        <strain evidence="1 2">KLE1255</strain>
    </source>
</reference>
<organism evidence="1 2">
    <name type="scientific">Faecalibacterium cf. prausnitzii KLE1255</name>
    <dbReference type="NCBI Taxonomy" id="748224"/>
    <lineage>
        <taxon>Bacteria</taxon>
        <taxon>Bacillati</taxon>
        <taxon>Bacillota</taxon>
        <taxon>Clostridia</taxon>
        <taxon>Eubacteriales</taxon>
        <taxon>Oscillospiraceae</taxon>
        <taxon>Faecalibacterium</taxon>
    </lineage>
</organism>
<dbReference type="EMBL" id="AECU01000118">
    <property type="protein sequence ID" value="EFQ07043.1"/>
    <property type="molecule type" value="Genomic_DNA"/>
</dbReference>
<name>E2ZID7_9FIRM</name>
<protein>
    <submittedName>
        <fullName evidence="1">Uncharacterized protein</fullName>
    </submittedName>
</protein>
<proteinExistence type="predicted"/>
<dbReference type="AlphaFoldDB" id="E2ZID7"/>
<evidence type="ECO:0000313" key="1">
    <source>
        <dbReference type="EMBL" id="EFQ07043.1"/>
    </source>
</evidence>